<comment type="caution">
    <text evidence="1">The sequence shown here is derived from an EMBL/GenBank/DDBJ whole genome shotgun (WGS) entry which is preliminary data.</text>
</comment>
<dbReference type="PANTHER" id="PTHR42866">
    <property type="entry name" value="3-DEOXY-MANNO-OCTULOSONATE CYTIDYLYLTRANSFERASE"/>
    <property type="match status" value="1"/>
</dbReference>
<proteinExistence type="predicted"/>
<evidence type="ECO:0008006" key="3">
    <source>
        <dbReference type="Google" id="ProtNLM"/>
    </source>
</evidence>
<dbReference type="InterPro" id="IPR029044">
    <property type="entry name" value="Nucleotide-diphossugar_trans"/>
</dbReference>
<protein>
    <recommendedName>
        <fullName evidence="3">Spore coat biosynthesis protein F</fullName>
    </recommendedName>
</protein>
<dbReference type="SUPFAM" id="SSF53448">
    <property type="entry name" value="Nucleotide-diphospho-sugar transferases"/>
    <property type="match status" value="1"/>
</dbReference>
<dbReference type="Proteomes" id="UP000176689">
    <property type="component" value="Unassembled WGS sequence"/>
</dbReference>
<reference evidence="1 2" key="1">
    <citation type="journal article" date="2016" name="Nat. Commun.">
        <title>Thousands of microbial genomes shed light on interconnected biogeochemical processes in an aquifer system.</title>
        <authorList>
            <person name="Anantharaman K."/>
            <person name="Brown C.T."/>
            <person name="Hug L.A."/>
            <person name="Sharon I."/>
            <person name="Castelle C.J."/>
            <person name="Probst A.J."/>
            <person name="Thomas B.C."/>
            <person name="Singh A."/>
            <person name="Wilkins M.J."/>
            <person name="Karaoz U."/>
            <person name="Brodie E.L."/>
            <person name="Williams K.H."/>
            <person name="Hubbard S.S."/>
            <person name="Banfield J.F."/>
        </authorList>
    </citation>
    <scope>NUCLEOTIDE SEQUENCE [LARGE SCALE GENOMIC DNA]</scope>
</reference>
<organism evidence="1 2">
    <name type="scientific">Candidatus Kaiserbacteria bacterium RIFCSPHIGHO2_12_FULL_53_13</name>
    <dbReference type="NCBI Taxonomy" id="1798502"/>
    <lineage>
        <taxon>Bacteria</taxon>
        <taxon>Candidatus Kaiseribacteriota</taxon>
    </lineage>
</organism>
<dbReference type="CDD" id="cd02518">
    <property type="entry name" value="GT2_SpsF"/>
    <property type="match status" value="1"/>
</dbReference>
<dbReference type="Gene3D" id="3.90.550.10">
    <property type="entry name" value="Spore Coat Polysaccharide Biosynthesis Protein SpsA, Chain A"/>
    <property type="match status" value="1"/>
</dbReference>
<dbReference type="PANTHER" id="PTHR42866:SF1">
    <property type="entry name" value="SPORE COAT POLYSACCHARIDE BIOSYNTHESIS PROTEIN SPSF"/>
    <property type="match status" value="1"/>
</dbReference>
<evidence type="ECO:0000313" key="1">
    <source>
        <dbReference type="EMBL" id="OGG71125.1"/>
    </source>
</evidence>
<dbReference type="Pfam" id="PF02348">
    <property type="entry name" value="CTP_transf_3"/>
    <property type="match status" value="1"/>
</dbReference>
<evidence type="ECO:0000313" key="2">
    <source>
        <dbReference type="Proteomes" id="UP000176689"/>
    </source>
</evidence>
<accession>A0A1F6EBS0</accession>
<name>A0A1F6EBS0_9BACT</name>
<dbReference type="EMBL" id="MFLP01000014">
    <property type="protein sequence ID" value="OGG71125.1"/>
    <property type="molecule type" value="Genomic_DNA"/>
</dbReference>
<dbReference type="GO" id="GO:0005829">
    <property type="term" value="C:cytosol"/>
    <property type="evidence" value="ECO:0007669"/>
    <property type="project" value="TreeGrafter"/>
</dbReference>
<gene>
    <name evidence="1" type="ORF">A3F27_02160</name>
</gene>
<sequence>MIASKKVVATIEGRMTSTRLPGKIMMPLAGKPVMAHMIERHRRSRYTDEVVVATTVNAADDPVVALCERMRCQYFRGSEADVLGRIVEAGIAHKADILIQGMADSPLVDWRIVDRLVKMLEEGTFDITSNEFGEEKYPDGFDMRVYRFPVLKKLEEDHKEEQYREHAGYQIRTDPAHYKRGLLFAEGDMLWPELRLTLDTKEDYHIISAVYEALYPKNPDFSAEDVVAFLKTRPDLVAINSGIVQKIPTI</sequence>
<dbReference type="InterPro" id="IPR003329">
    <property type="entry name" value="Cytidylyl_trans"/>
</dbReference>
<dbReference type="AlphaFoldDB" id="A0A1F6EBS0"/>